<evidence type="ECO:0000256" key="1">
    <source>
        <dbReference type="SAM" id="Phobius"/>
    </source>
</evidence>
<keyword evidence="1" id="KW-1133">Transmembrane helix</keyword>
<name>A0A1M3TWG3_ASPLC</name>
<evidence type="ECO:0000313" key="2">
    <source>
        <dbReference type="EMBL" id="OJZ91046.1"/>
    </source>
</evidence>
<organism evidence="2 3">
    <name type="scientific">Aspergillus luchuensis (strain CBS 106.47)</name>
    <dbReference type="NCBI Taxonomy" id="1137211"/>
    <lineage>
        <taxon>Eukaryota</taxon>
        <taxon>Fungi</taxon>
        <taxon>Dikarya</taxon>
        <taxon>Ascomycota</taxon>
        <taxon>Pezizomycotina</taxon>
        <taxon>Eurotiomycetes</taxon>
        <taxon>Eurotiomycetidae</taxon>
        <taxon>Eurotiales</taxon>
        <taxon>Aspergillaceae</taxon>
        <taxon>Aspergillus</taxon>
        <taxon>Aspergillus subgen. Circumdati</taxon>
    </lineage>
</organism>
<dbReference type="VEuPathDB" id="FungiDB:ASPFODRAFT_441395"/>
<dbReference type="Proteomes" id="UP000184063">
    <property type="component" value="Unassembled WGS sequence"/>
</dbReference>
<keyword evidence="1" id="KW-0472">Membrane</keyword>
<accession>A0A1M3TWG3</accession>
<dbReference type="AlphaFoldDB" id="A0A1M3TWG3"/>
<dbReference type="EMBL" id="KV878237">
    <property type="protein sequence ID" value="OJZ91046.1"/>
    <property type="molecule type" value="Genomic_DNA"/>
</dbReference>
<reference evidence="3" key="1">
    <citation type="journal article" date="2017" name="Genome Biol.">
        <title>Comparative genomics reveals high biological diversity and specific adaptations in the industrially and medically important fungal genus Aspergillus.</title>
        <authorList>
            <person name="de Vries R.P."/>
            <person name="Riley R."/>
            <person name="Wiebenga A."/>
            <person name="Aguilar-Osorio G."/>
            <person name="Amillis S."/>
            <person name="Uchima C.A."/>
            <person name="Anderluh G."/>
            <person name="Asadollahi M."/>
            <person name="Askin M."/>
            <person name="Barry K."/>
            <person name="Battaglia E."/>
            <person name="Bayram O."/>
            <person name="Benocci T."/>
            <person name="Braus-Stromeyer S.A."/>
            <person name="Caldana C."/>
            <person name="Canovas D."/>
            <person name="Cerqueira G.C."/>
            <person name="Chen F."/>
            <person name="Chen W."/>
            <person name="Choi C."/>
            <person name="Clum A."/>
            <person name="Dos Santos R.A."/>
            <person name="Damasio A.R."/>
            <person name="Diallinas G."/>
            <person name="Emri T."/>
            <person name="Fekete E."/>
            <person name="Flipphi M."/>
            <person name="Freyberg S."/>
            <person name="Gallo A."/>
            <person name="Gournas C."/>
            <person name="Habgood R."/>
            <person name="Hainaut M."/>
            <person name="Harispe M.L."/>
            <person name="Henrissat B."/>
            <person name="Hilden K.S."/>
            <person name="Hope R."/>
            <person name="Hossain A."/>
            <person name="Karabika E."/>
            <person name="Karaffa L."/>
            <person name="Karanyi Z."/>
            <person name="Krasevec N."/>
            <person name="Kuo A."/>
            <person name="Kusch H."/>
            <person name="LaButti K."/>
            <person name="Lagendijk E.L."/>
            <person name="Lapidus A."/>
            <person name="Levasseur A."/>
            <person name="Lindquist E."/>
            <person name="Lipzen A."/>
            <person name="Logrieco A.F."/>
            <person name="MacCabe A."/>
            <person name="Maekelae M.R."/>
            <person name="Malavazi I."/>
            <person name="Melin P."/>
            <person name="Meyer V."/>
            <person name="Mielnichuk N."/>
            <person name="Miskei M."/>
            <person name="Molnar A.P."/>
            <person name="Mule G."/>
            <person name="Ngan C.Y."/>
            <person name="Orejas M."/>
            <person name="Orosz E."/>
            <person name="Ouedraogo J.P."/>
            <person name="Overkamp K.M."/>
            <person name="Park H.-S."/>
            <person name="Perrone G."/>
            <person name="Piumi F."/>
            <person name="Punt P.J."/>
            <person name="Ram A.F."/>
            <person name="Ramon A."/>
            <person name="Rauscher S."/>
            <person name="Record E."/>
            <person name="Riano-Pachon D.M."/>
            <person name="Robert V."/>
            <person name="Roehrig J."/>
            <person name="Ruller R."/>
            <person name="Salamov A."/>
            <person name="Salih N.S."/>
            <person name="Samson R.A."/>
            <person name="Sandor E."/>
            <person name="Sanguinetti M."/>
            <person name="Schuetze T."/>
            <person name="Sepcic K."/>
            <person name="Shelest E."/>
            <person name="Sherlock G."/>
            <person name="Sophianopoulou V."/>
            <person name="Squina F.M."/>
            <person name="Sun H."/>
            <person name="Susca A."/>
            <person name="Todd R.B."/>
            <person name="Tsang A."/>
            <person name="Unkles S.E."/>
            <person name="van de Wiele N."/>
            <person name="van Rossen-Uffink D."/>
            <person name="Oliveira J.V."/>
            <person name="Vesth T.C."/>
            <person name="Visser J."/>
            <person name="Yu J.-H."/>
            <person name="Zhou M."/>
            <person name="Andersen M.R."/>
            <person name="Archer D.B."/>
            <person name="Baker S.E."/>
            <person name="Benoit I."/>
            <person name="Brakhage A.A."/>
            <person name="Braus G.H."/>
            <person name="Fischer R."/>
            <person name="Frisvad J.C."/>
            <person name="Goldman G.H."/>
            <person name="Houbraken J."/>
            <person name="Oakley B."/>
            <person name="Pocsi I."/>
            <person name="Scazzocchio C."/>
            <person name="Seiboth B."/>
            <person name="vanKuyk P.A."/>
            <person name="Wortman J."/>
            <person name="Dyer P.S."/>
            <person name="Grigoriev I.V."/>
        </authorList>
    </citation>
    <scope>NUCLEOTIDE SEQUENCE [LARGE SCALE GENOMIC DNA]</scope>
    <source>
        <strain evidence="3">CBS 106.47</strain>
    </source>
</reference>
<sequence length="113" mass="12232">MYASGCKGSQTVQTRANPINQSFTSLSRSSPPTLPLPLRLCPSVLLLLVLLTFTPRFFDLPSSSSLGLFFSSLFLSSCPVSFDLLFFSTRFSSPSTCCPPSARVWLMGVSLGL</sequence>
<evidence type="ECO:0000313" key="3">
    <source>
        <dbReference type="Proteomes" id="UP000184063"/>
    </source>
</evidence>
<feature type="transmembrane region" description="Helical" evidence="1">
    <location>
        <begin position="66"/>
        <end position="87"/>
    </location>
</feature>
<proteinExistence type="predicted"/>
<evidence type="ECO:0008006" key="4">
    <source>
        <dbReference type="Google" id="ProtNLM"/>
    </source>
</evidence>
<keyword evidence="1" id="KW-0812">Transmembrane</keyword>
<gene>
    <name evidence="2" type="ORF">ASPFODRAFT_441395</name>
</gene>
<protein>
    <recommendedName>
        <fullName evidence="4">Transmembrane protein</fullName>
    </recommendedName>
</protein>
<feature type="transmembrane region" description="Helical" evidence="1">
    <location>
        <begin position="36"/>
        <end position="54"/>
    </location>
</feature>